<dbReference type="GO" id="GO:0005768">
    <property type="term" value="C:endosome"/>
    <property type="evidence" value="ECO:0007669"/>
    <property type="project" value="UniProtKB-ARBA"/>
</dbReference>
<dbReference type="FunCoup" id="A0A0D2AID8">
    <property type="interactions" value="45"/>
</dbReference>
<dbReference type="GO" id="GO:0006896">
    <property type="term" value="P:Golgi to vacuole transport"/>
    <property type="evidence" value="ECO:0007669"/>
    <property type="project" value="UniProtKB-ARBA"/>
</dbReference>
<evidence type="ECO:0000256" key="7">
    <source>
        <dbReference type="ARBA" id="ARBA00023054"/>
    </source>
</evidence>
<evidence type="ECO:0000259" key="11">
    <source>
        <dbReference type="PROSITE" id="PS50192"/>
    </source>
</evidence>
<evidence type="ECO:0000256" key="4">
    <source>
        <dbReference type="ARBA" id="ARBA00022692"/>
    </source>
</evidence>
<evidence type="ECO:0000256" key="6">
    <source>
        <dbReference type="ARBA" id="ARBA00022989"/>
    </source>
</evidence>
<dbReference type="SUPFAM" id="SSF58038">
    <property type="entry name" value="SNARE fusion complex"/>
    <property type="match status" value="1"/>
</dbReference>
<dbReference type="AlphaFoldDB" id="A0A0D2AID8"/>
<keyword evidence="7" id="KW-0175">Coiled coil</keyword>
<evidence type="ECO:0000256" key="2">
    <source>
        <dbReference type="ARBA" id="ARBA00004308"/>
    </source>
</evidence>
<evidence type="ECO:0000256" key="10">
    <source>
        <dbReference type="SAM" id="Phobius"/>
    </source>
</evidence>
<feature type="transmembrane region" description="Helical" evidence="10">
    <location>
        <begin position="243"/>
        <end position="261"/>
    </location>
</feature>
<evidence type="ECO:0000313" key="13">
    <source>
        <dbReference type="Proteomes" id="UP000053259"/>
    </source>
</evidence>
<dbReference type="InParanoid" id="A0A0D2AID8"/>
<reference evidence="12 13" key="1">
    <citation type="submission" date="2015-01" db="EMBL/GenBank/DDBJ databases">
        <title>The Genome Sequence of Ochroconis gallopava CBS43764.</title>
        <authorList>
            <consortium name="The Broad Institute Genomics Platform"/>
            <person name="Cuomo C."/>
            <person name="de Hoog S."/>
            <person name="Gorbushina A."/>
            <person name="Stielow B."/>
            <person name="Teixiera M."/>
            <person name="Abouelleil A."/>
            <person name="Chapman S.B."/>
            <person name="Priest M."/>
            <person name="Young S.K."/>
            <person name="Wortman J."/>
            <person name="Nusbaum C."/>
            <person name="Birren B."/>
        </authorList>
    </citation>
    <scope>NUCLEOTIDE SEQUENCE [LARGE SCALE GENOMIC DNA]</scope>
    <source>
        <strain evidence="12 13">CBS 43764</strain>
    </source>
</reference>
<proteinExistence type="predicted"/>
<evidence type="ECO:0000256" key="5">
    <source>
        <dbReference type="ARBA" id="ARBA00022927"/>
    </source>
</evidence>
<keyword evidence="8 10" id="KW-0472">Membrane</keyword>
<evidence type="ECO:0000256" key="8">
    <source>
        <dbReference type="ARBA" id="ARBA00023136"/>
    </source>
</evidence>
<feature type="domain" description="T-SNARE coiled-coil homology" evidence="11">
    <location>
        <begin position="173"/>
        <end position="235"/>
    </location>
</feature>
<sequence length="263" mass="29375">MAASNPSQLFLLADHIKLSLLERQRAISLNLAPNTQDAQISRSLDQLQSGIAALESQASGWDDPLNPTSEQQEFSEQVKRLKSQYSDLSLQFRGSQPNDPSTLTSPNDPALSADFSAASSRKPSKSVRFTDNPSASAAGPTQNKYAPYRDDPSDEEPPDHSQLSNQQIHEYHQEVLREQDEQLDRLGESIGRQRDLSIQIGNELDDHAMLLDEVDERVDRHQGQLDRANKGLNTFARKAKENWSLTVIILLIIILVLLIIITK</sequence>
<dbReference type="PROSITE" id="PS50192">
    <property type="entry name" value="T_SNARE"/>
    <property type="match status" value="1"/>
</dbReference>
<dbReference type="CDD" id="cd15859">
    <property type="entry name" value="SNARE_SYN8"/>
    <property type="match status" value="1"/>
</dbReference>
<dbReference type="FunFam" id="1.20.5.110:FF:000060">
    <property type="entry name" value="SNARE complex subunit (Syn8)"/>
    <property type="match status" value="1"/>
</dbReference>
<dbReference type="InterPro" id="IPR000727">
    <property type="entry name" value="T_SNARE_dom"/>
</dbReference>
<dbReference type="RefSeq" id="XP_016216507.1">
    <property type="nucleotide sequence ID" value="XM_016355371.1"/>
</dbReference>
<organism evidence="12 13">
    <name type="scientific">Verruconis gallopava</name>
    <dbReference type="NCBI Taxonomy" id="253628"/>
    <lineage>
        <taxon>Eukaryota</taxon>
        <taxon>Fungi</taxon>
        <taxon>Dikarya</taxon>
        <taxon>Ascomycota</taxon>
        <taxon>Pezizomycotina</taxon>
        <taxon>Dothideomycetes</taxon>
        <taxon>Pleosporomycetidae</taxon>
        <taxon>Venturiales</taxon>
        <taxon>Sympoventuriaceae</taxon>
        <taxon>Verruconis</taxon>
    </lineage>
</organism>
<dbReference type="Gene3D" id="1.20.5.110">
    <property type="match status" value="1"/>
</dbReference>
<feature type="region of interest" description="Disordered" evidence="9">
    <location>
        <begin position="91"/>
        <end position="164"/>
    </location>
</feature>
<evidence type="ECO:0000313" key="12">
    <source>
        <dbReference type="EMBL" id="KIW06638.1"/>
    </source>
</evidence>
<keyword evidence="4 10" id="KW-0812">Transmembrane</keyword>
<dbReference type="Pfam" id="PF05739">
    <property type="entry name" value="SNARE"/>
    <property type="match status" value="1"/>
</dbReference>
<protein>
    <recommendedName>
        <fullName evidence="11">t-SNARE coiled-coil homology domain-containing protein</fullName>
    </recommendedName>
</protein>
<dbReference type="HOGENOM" id="CLU_053570_0_0_1"/>
<dbReference type="GO" id="GO:0015031">
    <property type="term" value="P:protein transport"/>
    <property type="evidence" value="ECO:0007669"/>
    <property type="project" value="UniProtKB-KW"/>
</dbReference>
<dbReference type="VEuPathDB" id="FungiDB:PV09_02350"/>
<dbReference type="PANTHER" id="PTHR12791">
    <property type="entry name" value="GOLGI SNARE BET1-RELATED"/>
    <property type="match status" value="1"/>
</dbReference>
<dbReference type="OrthoDB" id="244190at2759"/>
<keyword evidence="6 10" id="KW-1133">Transmembrane helix</keyword>
<feature type="compositionally biased region" description="Polar residues" evidence="9">
    <location>
        <begin position="91"/>
        <end position="107"/>
    </location>
</feature>
<gene>
    <name evidence="12" type="ORF">PV09_02350</name>
</gene>
<evidence type="ECO:0000256" key="9">
    <source>
        <dbReference type="SAM" id="MobiDB-lite"/>
    </source>
</evidence>
<dbReference type="SMART" id="SM00397">
    <property type="entry name" value="t_SNARE"/>
    <property type="match status" value="1"/>
</dbReference>
<dbReference type="GO" id="GO:0061025">
    <property type="term" value="P:membrane fusion"/>
    <property type="evidence" value="ECO:0007669"/>
    <property type="project" value="UniProtKB-ARBA"/>
</dbReference>
<name>A0A0D2AID8_9PEZI</name>
<dbReference type="GO" id="GO:0016020">
    <property type="term" value="C:membrane"/>
    <property type="evidence" value="ECO:0007669"/>
    <property type="project" value="UniProtKB-SubCell"/>
</dbReference>
<keyword evidence="5" id="KW-0653">Protein transport</keyword>
<feature type="compositionally biased region" description="Polar residues" evidence="9">
    <location>
        <begin position="117"/>
        <end position="144"/>
    </location>
</feature>
<comment type="subcellular location">
    <subcellularLocation>
        <location evidence="2">Endomembrane system</location>
    </subcellularLocation>
    <subcellularLocation>
        <location evidence="1">Membrane</location>
        <topology evidence="1">Single-pass membrane protein</topology>
    </subcellularLocation>
</comment>
<accession>A0A0D2AID8</accession>
<evidence type="ECO:0000256" key="3">
    <source>
        <dbReference type="ARBA" id="ARBA00022448"/>
    </source>
</evidence>
<dbReference type="EMBL" id="KN847534">
    <property type="protein sequence ID" value="KIW06638.1"/>
    <property type="molecule type" value="Genomic_DNA"/>
</dbReference>
<keyword evidence="3" id="KW-0813">Transport</keyword>
<dbReference type="STRING" id="253628.A0A0D2AID8"/>
<dbReference type="GeneID" id="27310323"/>
<evidence type="ECO:0000256" key="1">
    <source>
        <dbReference type="ARBA" id="ARBA00004167"/>
    </source>
</evidence>
<keyword evidence="13" id="KW-1185">Reference proteome</keyword>
<dbReference type="Proteomes" id="UP000053259">
    <property type="component" value="Unassembled WGS sequence"/>
</dbReference>